<evidence type="ECO:0000259" key="5">
    <source>
        <dbReference type="PROSITE" id="PS51720"/>
    </source>
</evidence>
<dbReference type="CDD" id="cd01852">
    <property type="entry name" value="AIG1"/>
    <property type="match status" value="1"/>
</dbReference>
<evidence type="ECO:0000313" key="7">
    <source>
        <dbReference type="Proteomes" id="UP000472276"/>
    </source>
</evidence>
<dbReference type="Pfam" id="PF04548">
    <property type="entry name" value="AIG1"/>
    <property type="match status" value="1"/>
</dbReference>
<protein>
    <recommendedName>
        <fullName evidence="5">AIG1-type G domain-containing protein</fullName>
    </recommendedName>
</protein>
<dbReference type="AlphaFoldDB" id="A0A668W333"/>
<keyword evidence="4" id="KW-0175">Coiled coil</keyword>
<keyword evidence="7" id="KW-1185">Reference proteome</keyword>
<keyword evidence="2" id="KW-0547">Nucleotide-binding</keyword>
<dbReference type="OMA" id="KTHHEAN"/>
<name>A0A668W333_OREAU</name>
<feature type="domain" description="AIG1-type G" evidence="5">
    <location>
        <begin position="2"/>
        <end position="203"/>
    </location>
</feature>
<reference evidence="6" key="1">
    <citation type="submission" date="2025-08" db="UniProtKB">
        <authorList>
            <consortium name="Ensembl"/>
        </authorList>
    </citation>
    <scope>IDENTIFICATION</scope>
</reference>
<dbReference type="Gene3D" id="3.40.50.300">
    <property type="entry name" value="P-loop containing nucleotide triphosphate hydrolases"/>
    <property type="match status" value="1"/>
</dbReference>
<keyword evidence="3" id="KW-0342">GTP-binding</keyword>
<gene>
    <name evidence="6" type="primary">GIPC3</name>
</gene>
<dbReference type="GO" id="GO:0005525">
    <property type="term" value="F:GTP binding"/>
    <property type="evidence" value="ECO:0007669"/>
    <property type="project" value="UniProtKB-KW"/>
</dbReference>
<dbReference type="Proteomes" id="UP000472276">
    <property type="component" value="Unassembled WGS sequence"/>
</dbReference>
<accession>A0A668W333</accession>
<organism evidence="6 7">
    <name type="scientific">Oreochromis aureus</name>
    <name type="common">Israeli tilapia</name>
    <name type="synonym">Chromis aureus</name>
    <dbReference type="NCBI Taxonomy" id="47969"/>
    <lineage>
        <taxon>Eukaryota</taxon>
        <taxon>Metazoa</taxon>
        <taxon>Chordata</taxon>
        <taxon>Craniata</taxon>
        <taxon>Vertebrata</taxon>
        <taxon>Euteleostomi</taxon>
        <taxon>Actinopterygii</taxon>
        <taxon>Neopterygii</taxon>
        <taxon>Teleostei</taxon>
        <taxon>Neoteleostei</taxon>
        <taxon>Acanthomorphata</taxon>
        <taxon>Ovalentaria</taxon>
        <taxon>Cichlomorphae</taxon>
        <taxon>Cichliformes</taxon>
        <taxon>Cichlidae</taxon>
        <taxon>African cichlids</taxon>
        <taxon>Pseudocrenilabrinae</taxon>
        <taxon>Oreochromini</taxon>
        <taxon>Oreochromis</taxon>
    </lineage>
</organism>
<dbReference type="InterPro" id="IPR006703">
    <property type="entry name" value="G_AIG1"/>
</dbReference>
<reference evidence="6" key="2">
    <citation type="submission" date="2025-09" db="UniProtKB">
        <authorList>
            <consortium name="Ensembl"/>
        </authorList>
    </citation>
    <scope>IDENTIFICATION</scope>
</reference>
<sequence length="335" mass="36689">MASDLRIVLVGKTGAGKSATGNTILGRKAFESSCSPLSVTPQCQKVSSQFEGQTLSVVDTPGLFNTALPEEQVISEIARCISFAAPGPHVFLVVITASRFTKEEEEAVRLLQKIFGEEATGYTMVLFTFGDHLEMDEITIEELINHYSALKDFIRQCGGGYHVFNNREKEDRSQVSKLLEKIKRMFWRKGGRYYTNKMLEEVVRATEATRERLQRENESLTAKDVRALTEQLKEYIQVVKTHHEANAHRAAADRKSRDSDTREVAAKFGTTVGSAMGVAVGGAVVGAVGGALGGALGGAVVDFVGSDIVNDAIQKYKVLFDFILQFIQAILGVFI</sequence>
<dbReference type="PANTHER" id="PTHR10903">
    <property type="entry name" value="GTPASE, IMAP FAMILY MEMBER-RELATED"/>
    <property type="match status" value="1"/>
</dbReference>
<dbReference type="Ensembl" id="ENSOABT00000059137.2">
    <property type="protein sequence ID" value="ENSOABP00000057683.2"/>
    <property type="gene ID" value="ENSOABG00000025354.2"/>
</dbReference>
<feature type="coiled-coil region" evidence="4">
    <location>
        <begin position="196"/>
        <end position="223"/>
    </location>
</feature>
<evidence type="ECO:0000256" key="4">
    <source>
        <dbReference type="SAM" id="Coils"/>
    </source>
</evidence>
<proteinExistence type="inferred from homology"/>
<dbReference type="InterPro" id="IPR027417">
    <property type="entry name" value="P-loop_NTPase"/>
</dbReference>
<evidence type="ECO:0000313" key="6">
    <source>
        <dbReference type="Ensembl" id="ENSOABP00000057683.2"/>
    </source>
</evidence>
<comment type="similarity">
    <text evidence="1">Belongs to the TRAFAC class TrmE-Era-EngA-EngB-Septin-like GTPase superfamily. AIG1/Toc34/Toc159-like paraseptin GTPase family. IAN subfamily.</text>
</comment>
<dbReference type="PANTHER" id="PTHR10903:SF186">
    <property type="entry name" value="GTPASE IMAP FAMILY MEMBER 4-LIKE-RELATED"/>
    <property type="match status" value="1"/>
</dbReference>
<evidence type="ECO:0000256" key="3">
    <source>
        <dbReference type="ARBA" id="ARBA00023134"/>
    </source>
</evidence>
<dbReference type="FunFam" id="3.40.50.300:FF:000366">
    <property type="entry name" value="GTPase, IMAP family member 2"/>
    <property type="match status" value="1"/>
</dbReference>
<dbReference type="InterPro" id="IPR045058">
    <property type="entry name" value="GIMA/IAN/Toc"/>
</dbReference>
<evidence type="ECO:0000256" key="1">
    <source>
        <dbReference type="ARBA" id="ARBA00008535"/>
    </source>
</evidence>
<dbReference type="SUPFAM" id="SSF52540">
    <property type="entry name" value="P-loop containing nucleoside triphosphate hydrolases"/>
    <property type="match status" value="1"/>
</dbReference>
<dbReference type="PROSITE" id="PS51720">
    <property type="entry name" value="G_AIG1"/>
    <property type="match status" value="1"/>
</dbReference>
<evidence type="ECO:0000256" key="2">
    <source>
        <dbReference type="ARBA" id="ARBA00022741"/>
    </source>
</evidence>